<reference evidence="1" key="1">
    <citation type="journal article" date="2012" name="Proc. Natl. Acad. Sci. U.S.A.">
        <title>Antigenic diversity is generated by distinct evolutionary mechanisms in African trypanosome species.</title>
        <authorList>
            <person name="Jackson A.P."/>
            <person name="Berry A."/>
            <person name="Aslett M."/>
            <person name="Allison H.C."/>
            <person name="Burton P."/>
            <person name="Vavrova-Anderson J."/>
            <person name="Brown R."/>
            <person name="Browne H."/>
            <person name="Corton N."/>
            <person name="Hauser H."/>
            <person name="Gamble J."/>
            <person name="Gilderthorp R."/>
            <person name="Marcello L."/>
            <person name="McQuillan J."/>
            <person name="Otto T.D."/>
            <person name="Quail M.A."/>
            <person name="Sanders M.J."/>
            <person name="van Tonder A."/>
            <person name="Ginger M.L."/>
            <person name="Field M.C."/>
            <person name="Barry J.D."/>
            <person name="Hertz-Fowler C."/>
            <person name="Berriman M."/>
        </authorList>
    </citation>
    <scope>NUCLEOTIDE SEQUENCE</scope>
    <source>
        <strain evidence="1">Y486</strain>
    </source>
</reference>
<organism evidence="1">
    <name type="scientific">Trypanosoma vivax (strain Y486)</name>
    <dbReference type="NCBI Taxonomy" id="1055687"/>
    <lineage>
        <taxon>Eukaryota</taxon>
        <taxon>Discoba</taxon>
        <taxon>Euglenozoa</taxon>
        <taxon>Kinetoplastea</taxon>
        <taxon>Metakinetoplastina</taxon>
        <taxon>Trypanosomatida</taxon>
        <taxon>Trypanosomatidae</taxon>
        <taxon>Trypanosoma</taxon>
        <taxon>Duttonella</taxon>
    </lineage>
</organism>
<dbReference type="EMBL" id="HE573025">
    <property type="protein sequence ID" value="CCC50805.1"/>
    <property type="molecule type" value="Genomic_DNA"/>
</dbReference>
<name>G0U3E8_TRYVY</name>
<protein>
    <submittedName>
        <fullName evidence="1">Uncharacterized protein</fullName>
    </submittedName>
</protein>
<proteinExistence type="predicted"/>
<dbReference type="VEuPathDB" id="TriTrypDB:TvY486_0906260"/>
<evidence type="ECO:0000313" key="1">
    <source>
        <dbReference type="EMBL" id="CCC50805.1"/>
    </source>
</evidence>
<dbReference type="OMA" id="CTDRTEV"/>
<sequence>MPPGQEAALMVSKWNTLPANRRDKFFWTALNGYLEPLFAPDFPLLHEGFHSLTGATCHSGEVQAAISEEVVSAANAKRGYFDSVSLWNPLSLAAHLDISVNIVIEQLLLAKEYGLVRMKFVVTCQSCGCDMLTVNSVGEICFRATYHKTNIVRCPMCTERNVVNNLDQVGVYFQDAAEHPLIQRKYHRLFISDEAKRRRLETYFCPPKAAYRFCMRLPEGRYLIVASGVGLVVEVVVHTGAEYAERNRPYQEINLLIEKLIAQNHNNSEESVEGTEEDKEVNVARYKRTVINVPLGKVAFRVYNDTRFSTYIDIFVAFDERLEFIASKRPAVATVPMVLNHSTRGLRSPLFYLFVPAHPGARTSGVYVLHSFALPCECLDEVIESGRESVVAIIREVHRYSLEDHSGLLLSVGLGGATYESSFLSYTAALASSLCFAQRVVTRLGEEVAGALLCTITSGKMYMGSFQGQYDDAENERSAYPSVQLVGPAVYAATHPPATSLTYDEKSIGQQSGGCVRFELRSVSDNNTGICLDPNTADEMFQPFLAYIKENIAGVVVVNEPQALVVSIPLSTLNAKVKLSSLVDATTYTKDIHGPFG</sequence>
<dbReference type="AlphaFoldDB" id="G0U3E8"/>
<accession>G0U3E8</accession>
<gene>
    <name evidence="1" type="ORF">TVY486_0906260</name>
</gene>